<proteinExistence type="predicted"/>
<feature type="transmembrane region" description="Helical" evidence="1">
    <location>
        <begin position="111"/>
        <end position="128"/>
    </location>
</feature>
<feature type="chain" id="PRO_5002220557" evidence="2">
    <location>
        <begin position="18"/>
        <end position="403"/>
    </location>
</feature>
<evidence type="ECO:0000313" key="3">
    <source>
        <dbReference type="EMBL" id="KIJ08441.1"/>
    </source>
</evidence>
<dbReference type="EMBL" id="KN819620">
    <property type="protein sequence ID" value="KIJ08441.1"/>
    <property type="molecule type" value="Genomic_DNA"/>
</dbReference>
<dbReference type="AlphaFoldDB" id="A0A0C9TM97"/>
<keyword evidence="2" id="KW-0732">Signal</keyword>
<keyword evidence="1" id="KW-0812">Transmembrane</keyword>
<feature type="transmembrane region" description="Helical" evidence="1">
    <location>
        <begin position="170"/>
        <end position="188"/>
    </location>
</feature>
<accession>A0A0C9TM97</accession>
<sequence>MIPLLLASSLLIQLAAAASTNSSSSECPSCDAISSNYRSVWSILGSCALTLLICTWNAIHPNIVFQQNRYTAALYRLALILFALVAPEFAVARAYTEWIYAHKIQKDFHEYHWTLSHSFFSLMGGFALHDGTRRMKLRPDDHLQYLKKGTIMNPDITEEEIDDKSKSDGLTKAILVLQLLWFILQVVVRGTNHLAITLVEIDTLAMAALSLPLFFFWWSKPMAPKRPHTLYLKHTSVSQNAPQTHCSLDGDDDDGFLLMDDTVRIRHARYWVTERPGQQVGQELLLGRRDEVSNWYGVSALSTCLILLGAVHIIAWDFQFPSQAEKITWRIASLTLISAPIIYLIVRDPNGKLPEIRSVVAVGMVNIGLVARCLLLVLMLASLRDLPPSAHETVSWTTYIPHL</sequence>
<keyword evidence="4" id="KW-1185">Reference proteome</keyword>
<feature type="transmembrane region" description="Helical" evidence="1">
    <location>
        <begin position="358"/>
        <end position="381"/>
    </location>
</feature>
<gene>
    <name evidence="3" type="ORF">PAXINDRAFT_18422</name>
</gene>
<feature type="transmembrane region" description="Helical" evidence="1">
    <location>
        <begin position="194"/>
        <end position="218"/>
    </location>
</feature>
<dbReference type="HOGENOM" id="CLU_022883_6_1_1"/>
<feature type="transmembrane region" description="Helical" evidence="1">
    <location>
        <begin position="71"/>
        <end position="91"/>
    </location>
</feature>
<reference evidence="4" key="2">
    <citation type="submission" date="2015-01" db="EMBL/GenBank/DDBJ databases">
        <title>Evolutionary Origins and Diversification of the Mycorrhizal Mutualists.</title>
        <authorList>
            <consortium name="DOE Joint Genome Institute"/>
            <consortium name="Mycorrhizal Genomics Consortium"/>
            <person name="Kohler A."/>
            <person name="Kuo A."/>
            <person name="Nagy L.G."/>
            <person name="Floudas D."/>
            <person name="Copeland A."/>
            <person name="Barry K.W."/>
            <person name="Cichocki N."/>
            <person name="Veneault-Fourrey C."/>
            <person name="LaButti K."/>
            <person name="Lindquist E.A."/>
            <person name="Lipzen A."/>
            <person name="Lundell T."/>
            <person name="Morin E."/>
            <person name="Murat C."/>
            <person name="Riley R."/>
            <person name="Ohm R."/>
            <person name="Sun H."/>
            <person name="Tunlid A."/>
            <person name="Henrissat B."/>
            <person name="Grigoriev I.V."/>
            <person name="Hibbett D.S."/>
            <person name="Martin F."/>
        </authorList>
    </citation>
    <scope>NUCLEOTIDE SEQUENCE [LARGE SCALE GENOMIC DNA]</scope>
    <source>
        <strain evidence="4">ATCC 200175</strain>
    </source>
</reference>
<keyword evidence="1" id="KW-1133">Transmembrane helix</keyword>
<organism evidence="3 4">
    <name type="scientific">Paxillus involutus ATCC 200175</name>
    <dbReference type="NCBI Taxonomy" id="664439"/>
    <lineage>
        <taxon>Eukaryota</taxon>
        <taxon>Fungi</taxon>
        <taxon>Dikarya</taxon>
        <taxon>Basidiomycota</taxon>
        <taxon>Agaricomycotina</taxon>
        <taxon>Agaricomycetes</taxon>
        <taxon>Agaricomycetidae</taxon>
        <taxon>Boletales</taxon>
        <taxon>Paxilineae</taxon>
        <taxon>Paxillaceae</taxon>
        <taxon>Paxillus</taxon>
    </lineage>
</organism>
<protein>
    <submittedName>
        <fullName evidence="3">Unplaced genomic scaffold PAXINscaffold_298, whole genome shotgun sequence</fullName>
    </submittedName>
</protein>
<dbReference type="PANTHER" id="PTHR35043">
    <property type="entry name" value="TRANSCRIPTION FACTOR DOMAIN-CONTAINING PROTEIN"/>
    <property type="match status" value="1"/>
</dbReference>
<evidence type="ECO:0000256" key="1">
    <source>
        <dbReference type="SAM" id="Phobius"/>
    </source>
</evidence>
<evidence type="ECO:0000313" key="4">
    <source>
        <dbReference type="Proteomes" id="UP000053647"/>
    </source>
</evidence>
<keyword evidence="1" id="KW-0472">Membrane</keyword>
<reference evidence="3 4" key="1">
    <citation type="submission" date="2014-06" db="EMBL/GenBank/DDBJ databases">
        <authorList>
            <consortium name="DOE Joint Genome Institute"/>
            <person name="Kuo A."/>
            <person name="Kohler A."/>
            <person name="Nagy L.G."/>
            <person name="Floudas D."/>
            <person name="Copeland A."/>
            <person name="Barry K.W."/>
            <person name="Cichocki N."/>
            <person name="Veneault-Fourrey C."/>
            <person name="LaButti K."/>
            <person name="Lindquist E.A."/>
            <person name="Lipzen A."/>
            <person name="Lundell T."/>
            <person name="Morin E."/>
            <person name="Murat C."/>
            <person name="Sun H."/>
            <person name="Tunlid A."/>
            <person name="Henrissat B."/>
            <person name="Grigoriev I.V."/>
            <person name="Hibbett D.S."/>
            <person name="Martin F."/>
            <person name="Nordberg H.P."/>
            <person name="Cantor M.N."/>
            <person name="Hua S.X."/>
        </authorList>
    </citation>
    <scope>NUCLEOTIDE SEQUENCE [LARGE SCALE GENOMIC DNA]</scope>
    <source>
        <strain evidence="3 4">ATCC 200175</strain>
    </source>
</reference>
<feature type="transmembrane region" description="Helical" evidence="1">
    <location>
        <begin position="295"/>
        <end position="315"/>
    </location>
</feature>
<dbReference type="Proteomes" id="UP000053647">
    <property type="component" value="Unassembled WGS sequence"/>
</dbReference>
<feature type="signal peptide" evidence="2">
    <location>
        <begin position="1"/>
        <end position="17"/>
    </location>
</feature>
<feature type="transmembrane region" description="Helical" evidence="1">
    <location>
        <begin position="327"/>
        <end position="346"/>
    </location>
</feature>
<feature type="transmembrane region" description="Helical" evidence="1">
    <location>
        <begin position="40"/>
        <end position="59"/>
    </location>
</feature>
<dbReference type="OrthoDB" id="9451547at2759"/>
<evidence type="ECO:0000256" key="2">
    <source>
        <dbReference type="SAM" id="SignalP"/>
    </source>
</evidence>
<name>A0A0C9TM97_PAXIN</name>
<dbReference type="PANTHER" id="PTHR35043:SF7">
    <property type="entry name" value="TRANSCRIPTION FACTOR DOMAIN-CONTAINING PROTEIN"/>
    <property type="match status" value="1"/>
</dbReference>